<feature type="domain" description="N-acetyltransferase" evidence="1">
    <location>
        <begin position="12"/>
        <end position="171"/>
    </location>
</feature>
<reference evidence="2 3" key="1">
    <citation type="journal article" date="2019" name="Syst. Appl. Microbiol.">
        <title>New species of pathogenic Pseudomonas isolated from citrus in Tunisia: Proposal of Pseudomonas kairouanensis sp. nov. and Pseudomonas nabeulensis sp. nov.</title>
        <authorList>
            <person name="Oueslati M."/>
            <person name="Mulet M."/>
            <person name="Gomila M."/>
            <person name="Berge O."/>
            <person name="Hajlaoui M.R."/>
            <person name="Lalucat J."/>
            <person name="Sadfi-Zouaoui N."/>
            <person name="Garcia-Valdes E."/>
        </authorList>
    </citation>
    <scope>NUCLEOTIDE SEQUENCE [LARGE SCALE GENOMIC DNA]</scope>
    <source>
        <strain evidence="2 3">E10B</strain>
    </source>
</reference>
<dbReference type="InterPro" id="IPR000182">
    <property type="entry name" value="GNAT_dom"/>
</dbReference>
<dbReference type="AlphaFoldDB" id="A0A4Z0AYV5"/>
<keyword evidence="2" id="KW-0808">Transferase</keyword>
<gene>
    <name evidence="2" type="ORF">DYL61_18825</name>
</gene>
<name>A0A4Z0AYV5_9PSED</name>
<dbReference type="InterPro" id="IPR051531">
    <property type="entry name" value="N-acetyltransferase"/>
</dbReference>
<dbReference type="PANTHER" id="PTHR43792">
    <property type="entry name" value="GNAT FAMILY, PUTATIVE (AFU_ORTHOLOGUE AFUA_3G00765)-RELATED-RELATED"/>
    <property type="match status" value="1"/>
</dbReference>
<dbReference type="CDD" id="cd04301">
    <property type="entry name" value="NAT_SF"/>
    <property type="match status" value="1"/>
</dbReference>
<dbReference type="PANTHER" id="PTHR43792:SF9">
    <property type="entry name" value="RIBOSOMAL-PROTEIN-ALANINE ACETYLTRANSFERASE"/>
    <property type="match status" value="1"/>
</dbReference>
<dbReference type="InterPro" id="IPR016181">
    <property type="entry name" value="Acyl_CoA_acyltransferase"/>
</dbReference>
<evidence type="ECO:0000313" key="3">
    <source>
        <dbReference type="Proteomes" id="UP000297734"/>
    </source>
</evidence>
<dbReference type="SUPFAM" id="SSF55729">
    <property type="entry name" value="Acyl-CoA N-acyltransferases (Nat)"/>
    <property type="match status" value="1"/>
</dbReference>
<keyword evidence="3" id="KW-1185">Reference proteome</keyword>
<comment type="caution">
    <text evidence="2">The sequence shown here is derived from an EMBL/GenBank/DDBJ whole genome shotgun (WGS) entry which is preliminary data.</text>
</comment>
<evidence type="ECO:0000259" key="1">
    <source>
        <dbReference type="PROSITE" id="PS51186"/>
    </source>
</evidence>
<dbReference type="OrthoDB" id="9801669at2"/>
<evidence type="ECO:0000313" key="2">
    <source>
        <dbReference type="EMBL" id="TFY91523.1"/>
    </source>
</evidence>
<dbReference type="Pfam" id="PF13302">
    <property type="entry name" value="Acetyltransf_3"/>
    <property type="match status" value="1"/>
</dbReference>
<organism evidence="2 3">
    <name type="scientific">Pseudomonas nabeulensis</name>
    <dbReference type="NCBI Taxonomy" id="2293833"/>
    <lineage>
        <taxon>Bacteria</taxon>
        <taxon>Pseudomonadati</taxon>
        <taxon>Pseudomonadota</taxon>
        <taxon>Gammaproteobacteria</taxon>
        <taxon>Pseudomonadales</taxon>
        <taxon>Pseudomonadaceae</taxon>
        <taxon>Pseudomonas</taxon>
    </lineage>
</organism>
<dbReference type="GO" id="GO:0008999">
    <property type="term" value="F:protein-N-terminal-alanine acetyltransferase activity"/>
    <property type="evidence" value="ECO:0007669"/>
    <property type="project" value="TreeGrafter"/>
</dbReference>
<accession>A0A4Z0AYV5</accession>
<sequence length="181" mass="20266">MTAFPTLHTQRLYLRELVASDAPAVFAIHSDADSMRWFGADPMIDLAQAQALIETFAHWRTQSNPGTRWGIELEGELVGSCGLFKWNRGWNSCALAFELAPGARGKGLMGEALRGMLDWGIAYMHLHRVEALVHPHNNASLRLLERLGFKFEGTLREAGCWGGQRHDLKVLGLLGREWTNK</sequence>
<proteinExistence type="predicted"/>
<dbReference type="RefSeq" id="WP_135309558.1">
    <property type="nucleotide sequence ID" value="NZ_QUZT01000036.1"/>
</dbReference>
<protein>
    <submittedName>
        <fullName evidence="2">N-acetyltransferase</fullName>
    </submittedName>
</protein>
<dbReference type="GO" id="GO:0005737">
    <property type="term" value="C:cytoplasm"/>
    <property type="evidence" value="ECO:0007669"/>
    <property type="project" value="TreeGrafter"/>
</dbReference>
<dbReference type="Proteomes" id="UP000297734">
    <property type="component" value="Unassembled WGS sequence"/>
</dbReference>
<dbReference type="PROSITE" id="PS51186">
    <property type="entry name" value="GNAT"/>
    <property type="match status" value="1"/>
</dbReference>
<dbReference type="Gene3D" id="3.40.630.30">
    <property type="match status" value="1"/>
</dbReference>
<dbReference type="EMBL" id="QUZT01000036">
    <property type="protein sequence ID" value="TFY91523.1"/>
    <property type="molecule type" value="Genomic_DNA"/>
</dbReference>